<feature type="compositionally biased region" description="Basic and acidic residues" evidence="1">
    <location>
        <begin position="1"/>
        <end position="13"/>
    </location>
</feature>
<evidence type="ECO:0000256" key="1">
    <source>
        <dbReference type="SAM" id="MobiDB-lite"/>
    </source>
</evidence>
<sequence>MTRADQKKLEEQTRVFQPPAGRFDPCPPIVEKTYVTPPQLFLTYQPADQEQYSPKEALKRGTLWPDLYSPYEPKRYEEE</sequence>
<dbReference type="KEGG" id="pms:KNP414_04189"/>
<dbReference type="EMBL" id="CP002869">
    <property type="protein sequence ID" value="AEI42721.1"/>
    <property type="molecule type" value="Genomic_DNA"/>
</dbReference>
<evidence type="ECO:0000313" key="3">
    <source>
        <dbReference type="Proteomes" id="UP000006620"/>
    </source>
</evidence>
<dbReference type="AlphaFoldDB" id="F8FFU4"/>
<dbReference type="PATRIC" id="fig|1036673.3.peg.3861"/>
<gene>
    <name evidence="2" type="primary">cotJA2</name>
    <name evidence="2" type="ordered locus">KNP414_04189</name>
</gene>
<organism evidence="2 3">
    <name type="scientific">Paenibacillus mucilaginosus (strain KNP414)</name>
    <dbReference type="NCBI Taxonomy" id="1036673"/>
    <lineage>
        <taxon>Bacteria</taxon>
        <taxon>Bacillati</taxon>
        <taxon>Bacillota</taxon>
        <taxon>Bacilli</taxon>
        <taxon>Bacillales</taxon>
        <taxon>Paenibacillaceae</taxon>
        <taxon>Paenibacillus</taxon>
    </lineage>
</organism>
<evidence type="ECO:0000313" key="2">
    <source>
        <dbReference type="EMBL" id="AEI42721.1"/>
    </source>
</evidence>
<proteinExistence type="predicted"/>
<feature type="region of interest" description="Disordered" evidence="1">
    <location>
        <begin position="1"/>
        <end position="24"/>
    </location>
</feature>
<dbReference type="RefSeq" id="WP_013917877.1">
    <property type="nucleotide sequence ID" value="NC_015690.1"/>
</dbReference>
<dbReference type="InterPro" id="IPR020256">
    <property type="entry name" value="Spore_coat_CotJA"/>
</dbReference>
<name>F8FFU4_PAEMK</name>
<protein>
    <submittedName>
        <fullName evidence="2">CotJA2</fullName>
    </submittedName>
</protein>
<dbReference type="Pfam" id="PF11007">
    <property type="entry name" value="CotJA"/>
    <property type="match status" value="1"/>
</dbReference>
<accession>F8FFU4</accession>
<reference evidence="3" key="1">
    <citation type="submission" date="2011-06" db="EMBL/GenBank/DDBJ databases">
        <title>Complete genome sequence of Paenibacillus mucilaginosus KNP414.</title>
        <authorList>
            <person name="Wang J."/>
            <person name="Hu S."/>
            <person name="Hu X."/>
            <person name="Zhang B."/>
            <person name="Dong D."/>
            <person name="Zhang S."/>
            <person name="Zhao K."/>
            <person name="Wu D."/>
        </authorList>
    </citation>
    <scope>NUCLEOTIDE SEQUENCE [LARGE SCALE GENOMIC DNA]</scope>
    <source>
        <strain evidence="3">KNP414</strain>
    </source>
</reference>
<dbReference type="HOGENOM" id="CLU_185836_0_0_9"/>
<reference evidence="2 3" key="2">
    <citation type="journal article" date="2013" name="Genome Announc.">
        <title>Genome Sequence of Growth-Improving Paenibacillus mucilaginosus Strain KNP414.</title>
        <authorList>
            <person name="Lu J.J."/>
            <person name="Wang J.F."/>
            <person name="Hu X.F."/>
        </authorList>
    </citation>
    <scope>NUCLEOTIDE SEQUENCE [LARGE SCALE GENOMIC DNA]</scope>
    <source>
        <strain evidence="2 3">KNP414</strain>
    </source>
</reference>
<dbReference type="Proteomes" id="UP000006620">
    <property type="component" value="Chromosome"/>
</dbReference>